<accession>A0ABP7YLR9</accession>
<organism evidence="1 2">
    <name type="scientific">Streptomyces tunisiensis</name>
    <dbReference type="NCBI Taxonomy" id="948699"/>
    <lineage>
        <taxon>Bacteria</taxon>
        <taxon>Bacillati</taxon>
        <taxon>Actinomycetota</taxon>
        <taxon>Actinomycetes</taxon>
        <taxon>Kitasatosporales</taxon>
        <taxon>Streptomycetaceae</taxon>
        <taxon>Streptomyces</taxon>
    </lineage>
</organism>
<evidence type="ECO:0000313" key="2">
    <source>
        <dbReference type="Proteomes" id="UP001501845"/>
    </source>
</evidence>
<name>A0ABP7YLR9_9ACTN</name>
<keyword evidence="2" id="KW-1185">Reference proteome</keyword>
<dbReference type="Proteomes" id="UP001501845">
    <property type="component" value="Unassembled WGS sequence"/>
</dbReference>
<dbReference type="EMBL" id="BAABBU010000016">
    <property type="protein sequence ID" value="GAA4138059.1"/>
    <property type="molecule type" value="Genomic_DNA"/>
</dbReference>
<evidence type="ECO:0000313" key="1">
    <source>
        <dbReference type="EMBL" id="GAA4138059.1"/>
    </source>
</evidence>
<sequence length="195" mass="22500">MAGDGLNDAGILRVVFKEVSPGDLRKLRALSNNAPTGGGARDFRLPYRRFDPVMRKLLPRTRKEHRRRNNEKVAVDLHWGPVGIRQNDGRIVEVDLLWESPTDARPSEGRIPRVHDHLNMPEDGLGAVFFVLMQHEDHVLASYAYEDDLRHGRWNRELTHHILTCKDSPERQPRILAQGYVDCVKPDRYYHGIDK</sequence>
<comment type="caution">
    <text evidence="1">The sequence shown here is derived from an EMBL/GenBank/DDBJ whole genome shotgun (WGS) entry which is preliminary data.</text>
</comment>
<gene>
    <name evidence="1" type="ORF">GCM10022285_34670</name>
</gene>
<reference evidence="2" key="1">
    <citation type="journal article" date="2019" name="Int. J. Syst. Evol. Microbiol.">
        <title>The Global Catalogue of Microorganisms (GCM) 10K type strain sequencing project: providing services to taxonomists for standard genome sequencing and annotation.</title>
        <authorList>
            <consortium name="The Broad Institute Genomics Platform"/>
            <consortium name="The Broad Institute Genome Sequencing Center for Infectious Disease"/>
            <person name="Wu L."/>
            <person name="Ma J."/>
        </authorList>
    </citation>
    <scope>NUCLEOTIDE SEQUENCE [LARGE SCALE GENOMIC DNA]</scope>
    <source>
        <strain evidence="2">JCM 17589</strain>
    </source>
</reference>
<protein>
    <submittedName>
        <fullName evidence="1">Uncharacterized protein</fullName>
    </submittedName>
</protein>
<dbReference type="RefSeq" id="WP_346156822.1">
    <property type="nucleotide sequence ID" value="NZ_BAABBU010000016.1"/>
</dbReference>
<proteinExistence type="predicted"/>